<dbReference type="EMBL" id="DS469611">
    <property type="protein sequence ID" value="EDO39192.1"/>
    <property type="molecule type" value="Genomic_DNA"/>
</dbReference>
<evidence type="ECO:0008006" key="11">
    <source>
        <dbReference type="Google" id="ProtNLM"/>
    </source>
</evidence>
<reference evidence="9 10" key="1">
    <citation type="journal article" date="2007" name="Science">
        <title>Sea anemone genome reveals ancestral eumetazoan gene repertoire and genomic organization.</title>
        <authorList>
            <person name="Putnam N.H."/>
            <person name="Srivastava M."/>
            <person name="Hellsten U."/>
            <person name="Dirks B."/>
            <person name="Chapman J."/>
            <person name="Salamov A."/>
            <person name="Terry A."/>
            <person name="Shapiro H."/>
            <person name="Lindquist E."/>
            <person name="Kapitonov V.V."/>
            <person name="Jurka J."/>
            <person name="Genikhovich G."/>
            <person name="Grigoriev I.V."/>
            <person name="Lucas S.M."/>
            <person name="Steele R.E."/>
            <person name="Finnerty J.R."/>
            <person name="Technau U."/>
            <person name="Martindale M.Q."/>
            <person name="Rokhsar D.S."/>
        </authorList>
    </citation>
    <scope>NUCLEOTIDE SEQUENCE [LARGE SCALE GENOMIC DNA]</scope>
    <source>
        <strain evidence="10">CH2 X CH6</strain>
    </source>
</reference>
<dbReference type="InterPro" id="IPR002401">
    <property type="entry name" value="Cyt_P450_E_grp-I"/>
</dbReference>
<organism evidence="9 10">
    <name type="scientific">Nematostella vectensis</name>
    <name type="common">Starlet sea anemone</name>
    <dbReference type="NCBI Taxonomy" id="45351"/>
    <lineage>
        <taxon>Eukaryota</taxon>
        <taxon>Metazoa</taxon>
        <taxon>Cnidaria</taxon>
        <taxon>Anthozoa</taxon>
        <taxon>Hexacorallia</taxon>
        <taxon>Actiniaria</taxon>
        <taxon>Edwardsiidae</taxon>
        <taxon>Nematostella</taxon>
    </lineage>
</organism>
<dbReference type="FunFam" id="1.10.630.10:FF:000094">
    <property type="entry name" value="cytochrome P450 2J6-like"/>
    <property type="match status" value="1"/>
</dbReference>
<feature type="binding site" description="axial binding residue" evidence="7">
    <location>
        <position position="438"/>
    </location>
    <ligand>
        <name>heme</name>
        <dbReference type="ChEBI" id="CHEBI:30413"/>
    </ligand>
    <ligandPart>
        <name>Fe</name>
        <dbReference type="ChEBI" id="CHEBI:18248"/>
    </ligandPart>
</feature>
<comment type="cofactor">
    <cofactor evidence="7">
        <name>heme</name>
        <dbReference type="ChEBI" id="CHEBI:30413"/>
    </cofactor>
</comment>
<dbReference type="Gene3D" id="1.10.630.10">
    <property type="entry name" value="Cytochrome P450"/>
    <property type="match status" value="1"/>
</dbReference>
<evidence type="ECO:0000313" key="10">
    <source>
        <dbReference type="Proteomes" id="UP000001593"/>
    </source>
</evidence>
<dbReference type="OMA" id="AGLHYMR"/>
<dbReference type="HOGENOM" id="CLU_001570_22_0_1"/>
<dbReference type="GO" id="GO:0005506">
    <property type="term" value="F:iron ion binding"/>
    <property type="evidence" value="ECO:0007669"/>
    <property type="project" value="InterPro"/>
</dbReference>
<sequence length="491" mass="56455">MIIESALALFLILTIYHFFFEYKHNNLPPGPHAWPLIGNIPQIGKQLHRSLHSLSLIYGEVYRLYLGHTLVVVLTGRAIKEALALQPVEFGGRPWTVSFDLALRGERPLVFEDYGRHVKLHRKMGHRALKVYSQKKYQQVIIQEAEELCKRIADSSDRIFDVKKEFGLCIMNIICTKIFGSRYQVNNKEFLEILNIHDNLFRLTTVTGQSLVDIFPFLRNILPIYGHTKELQETHDEWQKILWRKYKQHLDSFDVSNIRDYTDALLLAKQEAGVENTTDQKYLENKYIVSAISTVFIAGSETTATSLCWAILYLIHFPKIQDQIYASVGKLNLQERQSFVEMRKMCPILEAFIAEVLRIITLLPLGVPHKTLCETILRGYTIPKGTTVLANLWSLHHNVSLWENPEDFNPERFLDKEGNFSHSMTDNLLPFGAGPRICMGENLARTELFLILALLLKQFRFECPPGQQMAPLECMAGISIDYCLSGRNTTQ</sequence>
<dbReference type="InterPro" id="IPR001128">
    <property type="entry name" value="Cyt_P450"/>
</dbReference>
<name>A7SAR4_NEMVE</name>
<dbReference type="InterPro" id="IPR036396">
    <property type="entry name" value="Cyt_P450_sf"/>
</dbReference>
<dbReference type="eggNOG" id="KOG0156">
    <property type="taxonomic scope" value="Eukaryota"/>
</dbReference>
<dbReference type="PANTHER" id="PTHR24289:SF1">
    <property type="entry name" value="STEROID 17-ALPHA-HYDROXYLASE_17,20 LYASE"/>
    <property type="match status" value="1"/>
</dbReference>
<dbReference type="InterPro" id="IPR017972">
    <property type="entry name" value="Cyt_P450_CS"/>
</dbReference>
<dbReference type="GO" id="GO:0020037">
    <property type="term" value="F:heme binding"/>
    <property type="evidence" value="ECO:0000318"/>
    <property type="project" value="GO_Central"/>
</dbReference>
<dbReference type="CDD" id="cd11027">
    <property type="entry name" value="CYP17A1-like"/>
    <property type="match status" value="1"/>
</dbReference>
<keyword evidence="6 8" id="KW-0503">Monooxygenase</keyword>
<keyword evidence="3 7" id="KW-0479">Metal-binding</keyword>
<evidence type="ECO:0000256" key="6">
    <source>
        <dbReference type="ARBA" id="ARBA00023033"/>
    </source>
</evidence>
<evidence type="ECO:0000256" key="2">
    <source>
        <dbReference type="ARBA" id="ARBA00022617"/>
    </source>
</evidence>
<evidence type="ECO:0000313" key="9">
    <source>
        <dbReference type="EMBL" id="EDO39192.1"/>
    </source>
</evidence>
<keyword evidence="2 7" id="KW-0349">Heme</keyword>
<keyword evidence="10" id="KW-1185">Reference proteome</keyword>
<dbReference type="InParanoid" id="A7SAR4"/>
<dbReference type="GO" id="GO:0016712">
    <property type="term" value="F:oxidoreductase activity, acting on paired donors, with incorporation or reduction of molecular oxygen, reduced flavin or flavoprotein as one donor, and incorporation of one atom of oxygen"/>
    <property type="evidence" value="ECO:0000318"/>
    <property type="project" value="GO_Central"/>
</dbReference>
<proteinExistence type="inferred from homology"/>
<accession>A7SAR4</accession>
<dbReference type="PhylomeDB" id="A7SAR4"/>
<dbReference type="Proteomes" id="UP000001593">
    <property type="component" value="Unassembled WGS sequence"/>
</dbReference>
<dbReference type="GO" id="GO:0006082">
    <property type="term" value="P:organic acid metabolic process"/>
    <property type="evidence" value="ECO:0000318"/>
    <property type="project" value="GO_Central"/>
</dbReference>
<keyword evidence="5 7" id="KW-0408">Iron</keyword>
<dbReference type="STRING" id="45351.A7SAR4"/>
<evidence type="ECO:0000256" key="4">
    <source>
        <dbReference type="ARBA" id="ARBA00023002"/>
    </source>
</evidence>
<dbReference type="AlphaFoldDB" id="A7SAR4"/>
<dbReference type="Pfam" id="PF00067">
    <property type="entry name" value="p450"/>
    <property type="match status" value="1"/>
</dbReference>
<evidence type="ECO:0000256" key="8">
    <source>
        <dbReference type="RuleBase" id="RU000461"/>
    </source>
</evidence>
<evidence type="ECO:0000256" key="7">
    <source>
        <dbReference type="PIRSR" id="PIRSR602401-1"/>
    </source>
</evidence>
<dbReference type="PRINTS" id="PR00385">
    <property type="entry name" value="P450"/>
</dbReference>
<keyword evidence="4 8" id="KW-0560">Oxidoreductase</keyword>
<protein>
    <recommendedName>
        <fullName evidence="11">Cytochrome P450</fullName>
    </recommendedName>
</protein>
<evidence type="ECO:0000256" key="5">
    <source>
        <dbReference type="ARBA" id="ARBA00023004"/>
    </source>
</evidence>
<dbReference type="GO" id="GO:0006805">
    <property type="term" value="P:xenobiotic metabolic process"/>
    <property type="evidence" value="ECO:0000318"/>
    <property type="project" value="GO_Central"/>
</dbReference>
<dbReference type="PRINTS" id="PR00463">
    <property type="entry name" value="EP450I"/>
</dbReference>
<dbReference type="SUPFAM" id="SSF48264">
    <property type="entry name" value="Cytochrome P450"/>
    <property type="match status" value="1"/>
</dbReference>
<comment type="similarity">
    <text evidence="1 8">Belongs to the cytochrome P450 family.</text>
</comment>
<evidence type="ECO:0000256" key="3">
    <source>
        <dbReference type="ARBA" id="ARBA00022723"/>
    </source>
</evidence>
<dbReference type="PANTHER" id="PTHR24289">
    <property type="entry name" value="STEROID 17-ALPHA-HYDROXYLASE/17,20 LYASE"/>
    <property type="match status" value="1"/>
</dbReference>
<dbReference type="GO" id="GO:0005737">
    <property type="term" value="C:cytoplasm"/>
    <property type="evidence" value="ECO:0000318"/>
    <property type="project" value="GO_Central"/>
</dbReference>
<dbReference type="PROSITE" id="PS00086">
    <property type="entry name" value="CYTOCHROME_P450"/>
    <property type="match status" value="1"/>
</dbReference>
<evidence type="ECO:0000256" key="1">
    <source>
        <dbReference type="ARBA" id="ARBA00010617"/>
    </source>
</evidence>
<gene>
    <name evidence="9" type="ORF">NEMVEDRAFT_v1g209361</name>
</gene>